<dbReference type="SUPFAM" id="SSF55021">
    <property type="entry name" value="ACT-like"/>
    <property type="match status" value="2"/>
</dbReference>
<dbReference type="InterPro" id="IPR045865">
    <property type="entry name" value="ACT-like_dom_sf"/>
</dbReference>
<dbReference type="EMBL" id="JBHMAG010000013">
    <property type="protein sequence ID" value="MFB9753869.1"/>
    <property type="molecule type" value="Genomic_DNA"/>
</dbReference>
<gene>
    <name evidence="10" type="primary">ilvN</name>
    <name evidence="10" type="ORF">ACFFNY_20050</name>
</gene>
<dbReference type="InterPro" id="IPR019455">
    <property type="entry name" value="Acetolactate_synth_ssu_C"/>
</dbReference>
<evidence type="ECO:0000313" key="11">
    <source>
        <dbReference type="Proteomes" id="UP001589619"/>
    </source>
</evidence>
<dbReference type="Proteomes" id="UP001589619">
    <property type="component" value="Unassembled WGS sequence"/>
</dbReference>
<evidence type="ECO:0000256" key="1">
    <source>
        <dbReference type="ARBA" id="ARBA00004974"/>
    </source>
</evidence>
<dbReference type="PANTHER" id="PTHR30239">
    <property type="entry name" value="ACETOLACTATE SYNTHASE SMALL SUBUNIT"/>
    <property type="match status" value="1"/>
</dbReference>
<dbReference type="NCBIfam" id="NF008864">
    <property type="entry name" value="PRK11895.1"/>
    <property type="match status" value="1"/>
</dbReference>
<dbReference type="InterPro" id="IPR027271">
    <property type="entry name" value="Acetolactate_synth/TF_NikR_C"/>
</dbReference>
<accession>A0ABV5VZY8</accession>
<evidence type="ECO:0000313" key="10">
    <source>
        <dbReference type="EMBL" id="MFB9753869.1"/>
    </source>
</evidence>
<comment type="catalytic activity">
    <reaction evidence="7 8">
        <text>2 pyruvate + H(+) = (2S)-2-acetolactate + CO2</text>
        <dbReference type="Rhea" id="RHEA:25249"/>
        <dbReference type="ChEBI" id="CHEBI:15361"/>
        <dbReference type="ChEBI" id="CHEBI:15378"/>
        <dbReference type="ChEBI" id="CHEBI:16526"/>
        <dbReference type="ChEBI" id="CHEBI:58476"/>
        <dbReference type="EC" id="2.2.1.6"/>
    </reaction>
</comment>
<evidence type="ECO:0000259" key="9">
    <source>
        <dbReference type="PROSITE" id="PS51671"/>
    </source>
</evidence>
<organism evidence="10 11">
    <name type="scientific">Paenibacillus hodogayensis</name>
    <dbReference type="NCBI Taxonomy" id="279208"/>
    <lineage>
        <taxon>Bacteria</taxon>
        <taxon>Bacillati</taxon>
        <taxon>Bacillota</taxon>
        <taxon>Bacilli</taxon>
        <taxon>Bacillales</taxon>
        <taxon>Paenibacillaceae</taxon>
        <taxon>Paenibacillus</taxon>
    </lineage>
</organism>
<dbReference type="PANTHER" id="PTHR30239:SF0">
    <property type="entry name" value="ACETOLACTATE SYNTHASE SMALL SUBUNIT 1, CHLOROPLASTIC"/>
    <property type="match status" value="1"/>
</dbReference>
<dbReference type="Pfam" id="PF10369">
    <property type="entry name" value="ALS_ss_C"/>
    <property type="match status" value="1"/>
</dbReference>
<dbReference type="Gene3D" id="3.30.70.1150">
    <property type="entry name" value="ACT-like. Chain A, domain 2"/>
    <property type="match status" value="1"/>
</dbReference>
<keyword evidence="6 8" id="KW-0100">Branched-chain amino acid biosynthesis</keyword>
<evidence type="ECO:0000256" key="8">
    <source>
        <dbReference type="RuleBase" id="RU368092"/>
    </source>
</evidence>
<dbReference type="RefSeq" id="WP_344915145.1">
    <property type="nucleotide sequence ID" value="NZ_BAAAYO010000014.1"/>
</dbReference>
<sequence length="159" mass="17193">MKRSLSILAQNHPGVLQRIAGLFGRRNFNMESITVGGSEREGLSRITITVDGDERTIEQMNRQLGKLIDVVEVECLEGRAVLARELMLVKLRPESRTRADILAIAEKFGCAAVVDAGAGSVVIQVVGEAERNDALLRLLRPYGIAGLGRTGETAIPQGD</sequence>
<dbReference type="GO" id="GO:0003984">
    <property type="term" value="F:acetolactate synthase activity"/>
    <property type="evidence" value="ECO:0007669"/>
    <property type="project" value="UniProtKB-EC"/>
</dbReference>
<comment type="function">
    <text evidence="8">Catalyzes the conversion of 2 pyruvate molecules into acetolactate in the first common step of the biosynthetic pathway of the branched-amino acids such as leucine, isoleucine, and valine.</text>
</comment>
<evidence type="ECO:0000256" key="6">
    <source>
        <dbReference type="ARBA" id="ARBA00023304"/>
    </source>
</evidence>
<feature type="domain" description="ACT" evidence="9">
    <location>
        <begin position="4"/>
        <end position="78"/>
    </location>
</feature>
<dbReference type="InterPro" id="IPR039557">
    <property type="entry name" value="AHAS_ACT"/>
</dbReference>
<evidence type="ECO:0000256" key="2">
    <source>
        <dbReference type="ARBA" id="ARBA00005025"/>
    </source>
</evidence>
<evidence type="ECO:0000256" key="5">
    <source>
        <dbReference type="ARBA" id="ARBA00022605"/>
    </source>
</evidence>
<keyword evidence="5 8" id="KW-0028">Amino-acid biosynthesis</keyword>
<dbReference type="InterPro" id="IPR004789">
    <property type="entry name" value="Acetalactate_synth_ssu"/>
</dbReference>
<proteinExistence type="inferred from homology"/>
<comment type="similarity">
    <text evidence="3 8">Belongs to the acetolactate synthase small subunit family.</text>
</comment>
<comment type="subunit">
    <text evidence="4 8">Dimer of large and small chains.</text>
</comment>
<dbReference type="InterPro" id="IPR002912">
    <property type="entry name" value="ACT_dom"/>
</dbReference>
<keyword evidence="8 10" id="KW-0808">Transferase</keyword>
<evidence type="ECO:0000256" key="7">
    <source>
        <dbReference type="ARBA" id="ARBA00048670"/>
    </source>
</evidence>
<dbReference type="NCBIfam" id="TIGR00119">
    <property type="entry name" value="acolac_sm"/>
    <property type="match status" value="1"/>
</dbReference>
<dbReference type="PROSITE" id="PS51671">
    <property type="entry name" value="ACT"/>
    <property type="match status" value="1"/>
</dbReference>
<dbReference type="Pfam" id="PF22629">
    <property type="entry name" value="ACT_AHAS_ss"/>
    <property type="match status" value="1"/>
</dbReference>
<evidence type="ECO:0000256" key="4">
    <source>
        <dbReference type="ARBA" id="ARBA00011744"/>
    </source>
</evidence>
<comment type="pathway">
    <text evidence="1 8">Amino-acid biosynthesis; L-isoleucine biosynthesis; L-isoleucine from 2-oxobutanoate: step 1/4.</text>
</comment>
<dbReference type="EC" id="2.2.1.6" evidence="8"/>
<keyword evidence="11" id="KW-1185">Reference proteome</keyword>
<reference evidence="10 11" key="1">
    <citation type="submission" date="2024-09" db="EMBL/GenBank/DDBJ databases">
        <authorList>
            <person name="Sun Q."/>
            <person name="Mori K."/>
        </authorList>
    </citation>
    <scope>NUCLEOTIDE SEQUENCE [LARGE SCALE GENOMIC DNA]</scope>
    <source>
        <strain evidence="10 11">JCM 12520</strain>
    </source>
</reference>
<comment type="caution">
    <text evidence="10">The sequence shown here is derived from an EMBL/GenBank/DDBJ whole genome shotgun (WGS) entry which is preliminary data.</text>
</comment>
<protein>
    <recommendedName>
        <fullName evidence="8">Acetolactate synthase small subunit</fullName>
        <shortName evidence="8">AHAS</shortName>
        <shortName evidence="8">ALS</shortName>
        <ecNumber evidence="8">2.2.1.6</ecNumber>
    </recommendedName>
    <alternativeName>
        <fullName evidence="8">Acetohydroxy-acid synthase small subunit</fullName>
    </alternativeName>
</protein>
<dbReference type="InterPro" id="IPR054480">
    <property type="entry name" value="AHAS_small-like_ACT"/>
</dbReference>
<dbReference type="CDD" id="cd04878">
    <property type="entry name" value="ACT_AHAS"/>
    <property type="match status" value="1"/>
</dbReference>
<name>A0ABV5VZY8_9BACL</name>
<comment type="pathway">
    <text evidence="2 8">Amino-acid biosynthesis; L-valine biosynthesis; L-valine from pyruvate: step 1/4.</text>
</comment>
<dbReference type="Gene3D" id="3.30.70.260">
    <property type="match status" value="1"/>
</dbReference>
<evidence type="ECO:0000256" key="3">
    <source>
        <dbReference type="ARBA" id="ARBA00006341"/>
    </source>
</evidence>